<keyword evidence="5" id="KW-1133">Transmembrane helix</keyword>
<dbReference type="GO" id="GO:0004252">
    <property type="term" value="F:serine-type endopeptidase activity"/>
    <property type="evidence" value="ECO:0007669"/>
    <property type="project" value="InterPro"/>
</dbReference>
<evidence type="ECO:0000259" key="7">
    <source>
        <dbReference type="Pfam" id="PF01694"/>
    </source>
</evidence>
<evidence type="ECO:0000256" key="6">
    <source>
        <dbReference type="ARBA" id="ARBA00023136"/>
    </source>
</evidence>
<keyword evidence="4" id="KW-0378">Hydrolase</keyword>
<dbReference type="InterPro" id="IPR035952">
    <property type="entry name" value="Rhomboid-like_sf"/>
</dbReference>
<evidence type="ECO:0000256" key="3">
    <source>
        <dbReference type="ARBA" id="ARBA00022692"/>
    </source>
</evidence>
<keyword evidence="9" id="KW-1185">Reference proteome</keyword>
<proteinExistence type="inferred from homology"/>
<evidence type="ECO:0000256" key="4">
    <source>
        <dbReference type="ARBA" id="ARBA00022801"/>
    </source>
</evidence>
<evidence type="ECO:0000313" key="9">
    <source>
        <dbReference type="Proteomes" id="UP000323506"/>
    </source>
</evidence>
<comment type="similarity">
    <text evidence="2">Belongs to the peptidase S54 family.</text>
</comment>
<keyword evidence="6" id="KW-0472">Membrane</keyword>
<gene>
    <name evidence="8" type="ORF">ES288_A08G116600v1</name>
</gene>
<dbReference type="GO" id="GO:0016020">
    <property type="term" value="C:membrane"/>
    <property type="evidence" value="ECO:0007669"/>
    <property type="project" value="UniProtKB-SubCell"/>
</dbReference>
<dbReference type="EMBL" id="CM017695">
    <property type="protein sequence ID" value="TYH05910.1"/>
    <property type="molecule type" value="Genomic_DNA"/>
</dbReference>
<dbReference type="AlphaFoldDB" id="A0A5D2FKP0"/>
<keyword evidence="3" id="KW-0812">Transmembrane</keyword>
<dbReference type="PANTHER" id="PTHR43731:SF14">
    <property type="entry name" value="PRESENILIN-ASSOCIATED RHOMBOID-LIKE PROTEIN, MITOCHONDRIAL"/>
    <property type="match status" value="1"/>
</dbReference>
<feature type="domain" description="Peptidase S54 rhomboid" evidence="7">
    <location>
        <begin position="19"/>
        <end position="48"/>
    </location>
</feature>
<protein>
    <recommendedName>
        <fullName evidence="7">Peptidase S54 rhomboid domain-containing protein</fullName>
    </recommendedName>
</protein>
<dbReference type="PANTHER" id="PTHR43731">
    <property type="entry name" value="RHOMBOID PROTEASE"/>
    <property type="match status" value="1"/>
</dbReference>
<dbReference type="InterPro" id="IPR022764">
    <property type="entry name" value="Peptidase_S54_rhomboid_dom"/>
</dbReference>
<evidence type="ECO:0000256" key="2">
    <source>
        <dbReference type="ARBA" id="ARBA00009045"/>
    </source>
</evidence>
<dbReference type="Gene3D" id="1.20.1540.10">
    <property type="entry name" value="Rhomboid-like"/>
    <property type="match status" value="1"/>
</dbReference>
<name>A0A5D2FKP0_GOSDA</name>
<reference evidence="8 9" key="1">
    <citation type="submission" date="2019-06" db="EMBL/GenBank/DDBJ databases">
        <title>WGS assembly of Gossypium darwinii.</title>
        <authorList>
            <person name="Chen Z.J."/>
            <person name="Sreedasyam A."/>
            <person name="Ando A."/>
            <person name="Song Q."/>
            <person name="De L."/>
            <person name="Hulse-Kemp A."/>
            <person name="Ding M."/>
            <person name="Ye W."/>
            <person name="Kirkbride R."/>
            <person name="Jenkins J."/>
            <person name="Plott C."/>
            <person name="Lovell J."/>
            <person name="Lin Y.-M."/>
            <person name="Vaughn R."/>
            <person name="Liu B."/>
            <person name="Li W."/>
            <person name="Simpson S."/>
            <person name="Scheffler B."/>
            <person name="Saski C."/>
            <person name="Grover C."/>
            <person name="Hu G."/>
            <person name="Conover J."/>
            <person name="Carlson J."/>
            <person name="Shu S."/>
            <person name="Boston L."/>
            <person name="Williams M."/>
            <person name="Peterson D."/>
            <person name="Mcgee K."/>
            <person name="Jones D."/>
            <person name="Wendel J."/>
            <person name="Stelly D."/>
            <person name="Grimwood J."/>
            <person name="Schmutz J."/>
        </authorList>
    </citation>
    <scope>NUCLEOTIDE SEQUENCE [LARGE SCALE GENOMIC DNA]</scope>
    <source>
        <strain evidence="8">1808015.09</strain>
    </source>
</reference>
<dbReference type="Proteomes" id="UP000323506">
    <property type="component" value="Chromosome A08"/>
</dbReference>
<sequence>MLDLMENPKLVSLDNFKSGRLHTLITSAFSHIDIEHIVSNMIGLYFFRYNV</sequence>
<comment type="subcellular location">
    <subcellularLocation>
        <location evidence="1">Membrane</location>
        <topology evidence="1">Multi-pass membrane protein</topology>
    </subcellularLocation>
</comment>
<evidence type="ECO:0000256" key="1">
    <source>
        <dbReference type="ARBA" id="ARBA00004141"/>
    </source>
</evidence>
<evidence type="ECO:0000313" key="8">
    <source>
        <dbReference type="EMBL" id="TYH05910.1"/>
    </source>
</evidence>
<accession>A0A5D2FKP0</accession>
<organism evidence="8 9">
    <name type="scientific">Gossypium darwinii</name>
    <name type="common">Darwin's cotton</name>
    <name type="synonym">Gossypium barbadense var. darwinii</name>
    <dbReference type="NCBI Taxonomy" id="34276"/>
    <lineage>
        <taxon>Eukaryota</taxon>
        <taxon>Viridiplantae</taxon>
        <taxon>Streptophyta</taxon>
        <taxon>Embryophyta</taxon>
        <taxon>Tracheophyta</taxon>
        <taxon>Spermatophyta</taxon>
        <taxon>Magnoliopsida</taxon>
        <taxon>eudicotyledons</taxon>
        <taxon>Gunneridae</taxon>
        <taxon>Pentapetalae</taxon>
        <taxon>rosids</taxon>
        <taxon>malvids</taxon>
        <taxon>Malvales</taxon>
        <taxon>Malvaceae</taxon>
        <taxon>Malvoideae</taxon>
        <taxon>Gossypium</taxon>
    </lineage>
</organism>
<dbReference type="SUPFAM" id="SSF144091">
    <property type="entry name" value="Rhomboid-like"/>
    <property type="match status" value="1"/>
</dbReference>
<dbReference type="Pfam" id="PF01694">
    <property type="entry name" value="Rhomboid"/>
    <property type="match status" value="1"/>
</dbReference>
<dbReference type="InterPro" id="IPR050925">
    <property type="entry name" value="Rhomboid_protease_S54"/>
</dbReference>
<evidence type="ECO:0000256" key="5">
    <source>
        <dbReference type="ARBA" id="ARBA00022989"/>
    </source>
</evidence>